<feature type="repeat" description="PPR" evidence="2">
    <location>
        <begin position="413"/>
        <end position="447"/>
    </location>
</feature>
<evidence type="ECO:0000313" key="5">
    <source>
        <dbReference type="EMBL" id="CAL4805328.1"/>
    </source>
</evidence>
<dbReference type="NCBIfam" id="TIGR00756">
    <property type="entry name" value="PPR"/>
    <property type="match status" value="2"/>
</dbReference>
<feature type="repeat" description="PPR" evidence="2">
    <location>
        <begin position="56"/>
        <end position="90"/>
    </location>
</feature>
<proteinExistence type="predicted"/>
<dbReference type="Proteomes" id="UP001152797">
    <property type="component" value="Unassembled WGS sequence"/>
</dbReference>
<dbReference type="PANTHER" id="PTHR47447:SF17">
    <property type="entry name" value="OS12G0638900 PROTEIN"/>
    <property type="match status" value="1"/>
</dbReference>
<name>A0A9P1GNB2_9DINO</name>
<dbReference type="OrthoDB" id="185373at2759"/>
<evidence type="ECO:0000313" key="4">
    <source>
        <dbReference type="EMBL" id="CAL1171391.1"/>
    </source>
</evidence>
<dbReference type="InterPro" id="IPR011990">
    <property type="entry name" value="TPR-like_helical_dom_sf"/>
</dbReference>
<feature type="repeat" description="PPR" evidence="2">
    <location>
        <begin position="91"/>
        <end position="125"/>
    </location>
</feature>
<dbReference type="PANTHER" id="PTHR47447">
    <property type="entry name" value="OS03G0856100 PROTEIN"/>
    <property type="match status" value="1"/>
</dbReference>
<dbReference type="PROSITE" id="PS51375">
    <property type="entry name" value="PPR"/>
    <property type="match status" value="6"/>
</dbReference>
<dbReference type="Pfam" id="PF01535">
    <property type="entry name" value="PPR"/>
    <property type="match status" value="2"/>
</dbReference>
<comment type="caution">
    <text evidence="3">The sequence shown here is derived from an EMBL/GenBank/DDBJ whole genome shotgun (WGS) entry which is preliminary data.</text>
</comment>
<dbReference type="EMBL" id="CAMXCT010006670">
    <property type="protein sequence ID" value="CAI4018016.1"/>
    <property type="molecule type" value="Genomic_DNA"/>
</dbReference>
<evidence type="ECO:0000313" key="3">
    <source>
        <dbReference type="EMBL" id="CAI4018016.1"/>
    </source>
</evidence>
<feature type="repeat" description="PPR" evidence="2">
    <location>
        <begin position="577"/>
        <end position="611"/>
    </location>
</feature>
<keyword evidence="1" id="KW-0677">Repeat</keyword>
<organism evidence="3">
    <name type="scientific">Cladocopium goreaui</name>
    <dbReference type="NCBI Taxonomy" id="2562237"/>
    <lineage>
        <taxon>Eukaryota</taxon>
        <taxon>Sar</taxon>
        <taxon>Alveolata</taxon>
        <taxon>Dinophyceae</taxon>
        <taxon>Suessiales</taxon>
        <taxon>Symbiodiniaceae</taxon>
        <taxon>Cladocopium</taxon>
    </lineage>
</organism>
<dbReference type="Pfam" id="PF13812">
    <property type="entry name" value="PPR_3"/>
    <property type="match status" value="4"/>
</dbReference>
<evidence type="ECO:0000256" key="2">
    <source>
        <dbReference type="PROSITE-ProRule" id="PRU00708"/>
    </source>
</evidence>
<accession>A0A9P1GNB2</accession>
<dbReference type="EMBL" id="CAMXCT030006670">
    <property type="protein sequence ID" value="CAL4805328.1"/>
    <property type="molecule type" value="Genomic_DNA"/>
</dbReference>
<dbReference type="InterPro" id="IPR002885">
    <property type="entry name" value="PPR_rpt"/>
</dbReference>
<evidence type="ECO:0000256" key="1">
    <source>
        <dbReference type="ARBA" id="ARBA00022737"/>
    </source>
</evidence>
<reference evidence="4" key="2">
    <citation type="submission" date="2024-04" db="EMBL/GenBank/DDBJ databases">
        <authorList>
            <person name="Chen Y."/>
            <person name="Shah S."/>
            <person name="Dougan E. K."/>
            <person name="Thang M."/>
            <person name="Chan C."/>
        </authorList>
    </citation>
    <scope>NUCLEOTIDE SEQUENCE [LARGE SCALE GENOMIC DNA]</scope>
</reference>
<keyword evidence="6" id="KW-1185">Reference proteome</keyword>
<reference evidence="3" key="1">
    <citation type="submission" date="2022-10" db="EMBL/GenBank/DDBJ databases">
        <authorList>
            <person name="Chen Y."/>
            <person name="Dougan E. K."/>
            <person name="Chan C."/>
            <person name="Rhodes N."/>
            <person name="Thang M."/>
        </authorList>
    </citation>
    <scope>NUCLEOTIDE SEQUENCE</scope>
</reference>
<feature type="repeat" description="PPR" evidence="2">
    <location>
        <begin position="542"/>
        <end position="576"/>
    </location>
</feature>
<evidence type="ECO:0000313" key="6">
    <source>
        <dbReference type="Proteomes" id="UP001152797"/>
    </source>
</evidence>
<protein>
    <submittedName>
        <fullName evidence="5">Pentatricopeptide repeat-containing protein At2g18940, chloroplastic</fullName>
    </submittedName>
</protein>
<dbReference type="AlphaFoldDB" id="A0A9P1GNB2"/>
<dbReference type="Gene3D" id="1.25.40.10">
    <property type="entry name" value="Tetratricopeptide repeat domain"/>
    <property type="match status" value="6"/>
</dbReference>
<sequence length="792" mass="87079">TGNWRQALSILREVHTQRLGDVVSYNASISVCEAAAEWQRALTMVFDLEMKLLSPNVITYGALLSACQQASRWEESLFLLSEIEVHAVKANVITYNATISACGQAAKYEHALALLNETATRSIETTIITYNAVLSALEKAEEWQMAIFVLSCIESWRLAIGLFGELHDYRLEANLILYNAVLSACEKAEKWQRVLLLFSEATEKLGANVVTYTAAISACERSKHWQHALDLFYQMKTFTLRPNAVTCAAALGAVSLMRRVGHSMYSKLYNFLVKDLPSLCYKINVPPTVPLRKEDGGCAHQKNAQHNRAAAKMQSGDHCMQKKPGLAKGPVSVVINDQANLILYSTNINACGKAALWQRATCFLGELDQKSLEPNVVTTSAAISAFEKAALELEDASKAWQWALQLSSETEVDLVSCNAAMSAATKTRRWRVAVAILQDLQKSHLEPSEVTCSASLGACTWPEAVNLLTHFAINHLKINAIGYSTALSSCEDWRWGTQLFQEIQLRRQLPTLISYNALISAVGVQLALDLLEELQGIMLEPDIVTFNAAISACEKSNQWKEALALVSEAQRQGISCDVITFNAAISACGRCQKLQEAINFLGAMEQQTIQPTVVSFNSVISAASWPVAMMLLAVMEEKTVQADLITYNTAIGACEKDSCWQGALHLLRQLRQLANVSADLISYNTALAAAKKNWTVALALLSEVHFLRLELDPITSNTAIRACQAFRRWVEAIALLEAARAWNAVNVVTFSEVISNCEQGGAHQQTLVLLNQMERLTALKAKKRSNLQACGG</sequence>
<feature type="non-terminal residue" evidence="3">
    <location>
        <position position="792"/>
    </location>
</feature>
<dbReference type="EMBL" id="CAMXCT020006670">
    <property type="protein sequence ID" value="CAL1171391.1"/>
    <property type="molecule type" value="Genomic_DNA"/>
</dbReference>
<gene>
    <name evidence="3" type="ORF">C1SCF055_LOCUS42618</name>
</gene>
<feature type="repeat" description="PPR" evidence="2">
    <location>
        <begin position="208"/>
        <end position="242"/>
    </location>
</feature>